<sequence length="419" mass="46804">MEIVERADVTDLDETSIQSILSRLRGTTSEEEKLSRIHITDKQGRVLFAGLLVTGKYPQQFYPRLVIDVAAHAGTRKAEAGSPRFLDHSICEGTIPEMIDEAISVTLRNLRTYSVVEGSGRRDLPEIPPEVLREAVANAVIHREYHPYFQGQPVSVDIYSDRVEITNPGGLWGGKTLETLNDGRSMCRNSALMRLVQNAEIPHTGAATVEGQGTGIELMIYEMESRALRKPDFKASADSFTVTLWRSGAELSMNQQWIQQQGLLTSRKNEALLLTLREFGPSHVHEIRNRLKYDSDDIRDRLHALEQLNMVQEIQKDVFVLVVTGINHTTHPTMDKKTETHPLSTDYDNFSAKAAILDVFQKSEKEVSLTTRELSDITGKSLSALRQAIPSLIAKGTITAIGKPHSRSRSYVLTTSNKT</sequence>
<dbReference type="PANTHER" id="PTHR30595:SF6">
    <property type="entry name" value="SCHLAFEN ALBA-2 DOMAIN-CONTAINING PROTEIN"/>
    <property type="match status" value="1"/>
</dbReference>
<dbReference type="PANTHER" id="PTHR30595">
    <property type="entry name" value="GLPR-RELATED TRANSCRIPTIONAL REPRESSOR"/>
    <property type="match status" value="1"/>
</dbReference>
<evidence type="ECO:0000313" key="2">
    <source>
        <dbReference type="Proteomes" id="UP000233783"/>
    </source>
</evidence>
<dbReference type="Pfam" id="PF13749">
    <property type="entry name" value="HATPase_c_4"/>
    <property type="match status" value="1"/>
</dbReference>
<protein>
    <submittedName>
        <fullName evidence="1">Transcriptional regulator</fullName>
    </submittedName>
</protein>
<accession>A0A2N3QXB0</accession>
<proteinExistence type="predicted"/>
<reference evidence="1 2" key="1">
    <citation type="submission" date="2017-10" db="EMBL/GenBank/DDBJ databases">
        <title>Bifidobacterium genomics.</title>
        <authorList>
            <person name="Lugli G.A."/>
            <person name="Milani C."/>
            <person name="Mancabelli L."/>
        </authorList>
    </citation>
    <scope>NUCLEOTIDE SEQUENCE [LARGE SCALE GENOMIC DNA]</scope>
    <source>
        <strain evidence="1 2">1744B</strain>
    </source>
</reference>
<dbReference type="AlphaFoldDB" id="A0A2N3QXB0"/>
<comment type="caution">
    <text evidence="1">The sequence shown here is derived from an EMBL/GenBank/DDBJ whole genome shotgun (WGS) entry which is preliminary data.</text>
</comment>
<dbReference type="Gene3D" id="3.30.565.60">
    <property type="match status" value="1"/>
</dbReference>
<dbReference type="InterPro" id="IPR038475">
    <property type="entry name" value="RecG_C_sf"/>
</dbReference>
<dbReference type="RefSeq" id="WP_101393445.1">
    <property type="nucleotide sequence ID" value="NZ_PCHB01000007.1"/>
</dbReference>
<evidence type="ECO:0000313" key="1">
    <source>
        <dbReference type="EMBL" id="PKU97322.1"/>
    </source>
</evidence>
<dbReference type="Proteomes" id="UP000233783">
    <property type="component" value="Unassembled WGS sequence"/>
</dbReference>
<dbReference type="EMBL" id="PCHB01000007">
    <property type="protein sequence ID" value="PKU97322.1"/>
    <property type="molecule type" value="Genomic_DNA"/>
</dbReference>
<gene>
    <name evidence="1" type="ORF">CQR56_0790</name>
</gene>
<organism evidence="1 2">
    <name type="scientific">Bifidobacterium pseudolongum subsp. globosum</name>
    <dbReference type="NCBI Taxonomy" id="1690"/>
    <lineage>
        <taxon>Bacteria</taxon>
        <taxon>Bacillati</taxon>
        <taxon>Actinomycetota</taxon>
        <taxon>Actinomycetes</taxon>
        <taxon>Bifidobacteriales</taxon>
        <taxon>Bifidobacteriaceae</taxon>
        <taxon>Bifidobacterium</taxon>
    </lineage>
</organism>
<name>A0A2N3QXB0_9BIFI</name>